<dbReference type="InterPro" id="IPR038441">
    <property type="entry name" value="THAP_Znf_sf"/>
</dbReference>
<dbReference type="RefSeq" id="XP_050552174.1">
    <property type="nucleotide sequence ID" value="XM_050696217.1"/>
</dbReference>
<evidence type="ECO:0000256" key="2">
    <source>
        <dbReference type="ARBA" id="ARBA00022771"/>
    </source>
</evidence>
<keyword evidence="4 5" id="KW-0238">DNA-binding</keyword>
<evidence type="ECO:0000313" key="9">
    <source>
        <dbReference type="RefSeq" id="XP_050552174.1"/>
    </source>
</evidence>
<dbReference type="Proteomes" id="UP000829999">
    <property type="component" value="Chromosome 10"/>
</dbReference>
<evidence type="ECO:0000259" key="7">
    <source>
        <dbReference type="PROSITE" id="PS50950"/>
    </source>
</evidence>
<dbReference type="InterPro" id="IPR052224">
    <property type="entry name" value="THAP_domain_protein"/>
</dbReference>
<evidence type="ECO:0000256" key="3">
    <source>
        <dbReference type="ARBA" id="ARBA00022833"/>
    </source>
</evidence>
<dbReference type="InterPro" id="IPR006612">
    <property type="entry name" value="THAP_Znf"/>
</dbReference>
<keyword evidence="8" id="KW-1185">Reference proteome</keyword>
<dbReference type="PROSITE" id="PS50950">
    <property type="entry name" value="ZF_THAP"/>
    <property type="match status" value="1"/>
</dbReference>
<feature type="compositionally biased region" description="Basic and acidic residues" evidence="6">
    <location>
        <begin position="104"/>
        <end position="113"/>
    </location>
</feature>
<dbReference type="Gene3D" id="6.20.210.20">
    <property type="entry name" value="THAP domain"/>
    <property type="match status" value="1"/>
</dbReference>
<evidence type="ECO:0000256" key="4">
    <source>
        <dbReference type="ARBA" id="ARBA00023125"/>
    </source>
</evidence>
<feature type="region of interest" description="Disordered" evidence="6">
    <location>
        <begin position="166"/>
        <end position="213"/>
    </location>
</feature>
<gene>
    <name evidence="9" type="primary">LOC118277580</name>
</gene>
<evidence type="ECO:0000256" key="1">
    <source>
        <dbReference type="ARBA" id="ARBA00022723"/>
    </source>
</evidence>
<dbReference type="Pfam" id="PF05485">
    <property type="entry name" value="THAP"/>
    <property type="match status" value="1"/>
</dbReference>
<dbReference type="GO" id="GO:0003677">
    <property type="term" value="F:DNA binding"/>
    <property type="evidence" value="ECO:0007669"/>
    <property type="project" value="UniProtKB-UniRule"/>
</dbReference>
<dbReference type="PANTHER" id="PTHR46927">
    <property type="entry name" value="AGAP005574-PA"/>
    <property type="match status" value="1"/>
</dbReference>
<keyword evidence="2 5" id="KW-0863">Zinc-finger</keyword>
<dbReference type="SUPFAM" id="SSF57716">
    <property type="entry name" value="Glucocorticoid receptor-like (DNA-binding domain)"/>
    <property type="match status" value="1"/>
</dbReference>
<dbReference type="OrthoDB" id="5982876at2759"/>
<evidence type="ECO:0000256" key="5">
    <source>
        <dbReference type="PROSITE-ProRule" id="PRU00309"/>
    </source>
</evidence>
<reference evidence="9" key="1">
    <citation type="submission" date="2025-08" db="UniProtKB">
        <authorList>
            <consortium name="RefSeq"/>
        </authorList>
    </citation>
    <scope>IDENTIFICATION</scope>
    <source>
        <tissue evidence="9">Whole larval tissue</tissue>
    </source>
</reference>
<dbReference type="SMART" id="SM00692">
    <property type="entry name" value="DM3"/>
    <property type="match status" value="1"/>
</dbReference>
<dbReference type="GO" id="GO:0008270">
    <property type="term" value="F:zinc ion binding"/>
    <property type="evidence" value="ECO:0007669"/>
    <property type="project" value="UniProtKB-KW"/>
</dbReference>
<feature type="region of interest" description="Disordered" evidence="6">
    <location>
        <begin position="104"/>
        <end position="127"/>
    </location>
</feature>
<dbReference type="AlphaFoldDB" id="A0A9R0DS16"/>
<dbReference type="PANTHER" id="PTHR46927:SF3">
    <property type="entry name" value="THAP-TYPE DOMAIN-CONTAINING PROTEIN"/>
    <property type="match status" value="1"/>
</dbReference>
<accession>A0A9R0DS16</accession>
<evidence type="ECO:0000313" key="8">
    <source>
        <dbReference type="Proteomes" id="UP000829999"/>
    </source>
</evidence>
<evidence type="ECO:0000256" key="6">
    <source>
        <dbReference type="SAM" id="MobiDB-lite"/>
    </source>
</evidence>
<sequence>MPLCAVLTCKSRSDCPSGSSSRLTFHPFPANEEIREKWIDMTGRDDWTPTANDYICSKHFRDTDYFIKRSGNRYLKTAAIPCEYVVYRDLPPIEDIPSTSRGVNREALARDEPLPQFSRNSSPDLSLPIQEADTTFSEDLDIDCNENDLAAWTAFQPESFFVRPTPSPLLDRRSSAEADSSSFEEKYRGRASSINPSPPISSPHTPLLGNRADSPVFDLRRHMQGLPSPRPSTPPSNMELKREIKKLMSRRKICKKALAVARSEVRKAKKIQKRLAAGKMTEMDKASAIIELQHKEIRILQIKERQARKIFKKINSLMKHVNIISFFMKFDVFKAK</sequence>
<feature type="domain" description="THAP-type" evidence="7">
    <location>
        <begin position="1"/>
        <end position="84"/>
    </location>
</feature>
<name>A0A9R0DS16_SPOFR</name>
<organism evidence="8 9">
    <name type="scientific">Spodoptera frugiperda</name>
    <name type="common">Fall armyworm</name>
    <dbReference type="NCBI Taxonomy" id="7108"/>
    <lineage>
        <taxon>Eukaryota</taxon>
        <taxon>Metazoa</taxon>
        <taxon>Ecdysozoa</taxon>
        <taxon>Arthropoda</taxon>
        <taxon>Hexapoda</taxon>
        <taxon>Insecta</taxon>
        <taxon>Pterygota</taxon>
        <taxon>Neoptera</taxon>
        <taxon>Endopterygota</taxon>
        <taxon>Lepidoptera</taxon>
        <taxon>Glossata</taxon>
        <taxon>Ditrysia</taxon>
        <taxon>Noctuoidea</taxon>
        <taxon>Noctuidae</taxon>
        <taxon>Amphipyrinae</taxon>
        <taxon>Spodoptera</taxon>
    </lineage>
</organism>
<protein>
    <submittedName>
        <fullName evidence="9">Uncharacterized protein LOC118277580 isoform X1</fullName>
    </submittedName>
</protein>
<proteinExistence type="predicted"/>
<keyword evidence="1" id="KW-0479">Metal-binding</keyword>
<dbReference type="SMART" id="SM00980">
    <property type="entry name" value="THAP"/>
    <property type="match status" value="1"/>
</dbReference>
<dbReference type="GeneID" id="118277580"/>
<keyword evidence="3" id="KW-0862">Zinc</keyword>